<keyword evidence="3" id="KW-1185">Reference proteome</keyword>
<dbReference type="Pfam" id="PF13585">
    <property type="entry name" value="CHU_C"/>
    <property type="match status" value="1"/>
</dbReference>
<evidence type="ECO:0008006" key="4">
    <source>
        <dbReference type="Google" id="ProtNLM"/>
    </source>
</evidence>
<evidence type="ECO:0000313" key="2">
    <source>
        <dbReference type="EMBL" id="CAL2108094.1"/>
    </source>
</evidence>
<dbReference type="NCBIfam" id="TIGR04131">
    <property type="entry name" value="Bac_Flav_CTERM"/>
    <property type="match status" value="1"/>
</dbReference>
<organism evidence="2 3">
    <name type="scientific">Tenacibaculum vairaonense</name>
    <dbReference type="NCBI Taxonomy" id="3137860"/>
    <lineage>
        <taxon>Bacteria</taxon>
        <taxon>Pseudomonadati</taxon>
        <taxon>Bacteroidota</taxon>
        <taxon>Flavobacteriia</taxon>
        <taxon>Flavobacteriales</taxon>
        <taxon>Flavobacteriaceae</taxon>
        <taxon>Tenacibaculum</taxon>
    </lineage>
</organism>
<dbReference type="InterPro" id="IPR026341">
    <property type="entry name" value="T9SS_type_B"/>
</dbReference>
<dbReference type="EMBL" id="CAXJRC010000043">
    <property type="protein sequence ID" value="CAL2108094.1"/>
    <property type="molecule type" value="Genomic_DNA"/>
</dbReference>
<gene>
    <name evidence="2" type="ORF">T190115A13A_60089</name>
</gene>
<feature type="chain" id="PRO_5046885598" description="Gliding motility-associated C-terminal domain-containing protein" evidence="1">
    <location>
        <begin position="20"/>
        <end position="1760"/>
    </location>
</feature>
<sequence length="1760" mass="195041">MKTPYFVLVVLFAITNLFAQNEPCNETQKPIDEAPITLQQLSNLITTPSFYDTNHRYLDGLGTKGGKYSGGFFDTWLGETQIMFPYNGLPIVVNKTSTQYVANDSNYMYWMALTMGQEYMNVDMQWMMGIGAKETFSGTVNASATSLTNGEGAFGPFEVEMFTGLDRVMAYPSFFPKYELHLTNARDIATSGVDPTDFMANYVGTTADIAWLNEAPAVNGYMLGIMNFFTIYNWFSYAQDLCWQQIIEEPADPYYALASMTVTYNRGFSAAATIAETMKKDNYEATKNNPNARDLLPTGHADYRKHITEVIESIVARGEQAATNTSTPLWDYEITWEIIERFFLGEGGTIDVQGKGGLLRHYAHKDIAKRQDIMSTLQQAFTILKGKAPSSSANTISFRYDWLALLRTVKQHFPNDKIFEKPTGGDTAQQVENYSQVGGCCYQEPEIEINPNCQYEPTSVEVLTPIEKVEWVAKFINEDGDIETFGVLTNKKGAFFFPEPREYTIDVKVTVDGIETVFPQTTVTIPVRPIANEVEDYSSCTGIFDLTTKDAEVIGGQVIPNIKVDYYPVEEHAMLGGIPIQNPTAYTFDSDTKEIFARIYVEGSQCYAVTSFKLSKSGTTGTLPIEDNYAFCGSSANATDKEVRITLDSYDTYSWNKIAANGDATEFFTGNEVVITEEGNYSVTVTSGGQGGCELSKDFTVEVISPTANKPSDFNECSVNGQDIVFDLTTKTAEILGSQQGAEVTFHTSQADADAGTEIIQTPDSYSITTDEEEIFARVFIQGKTCQSTTSFMLRKNEITINLEEEYAFCNNSTDPNDSQVKLSLEVFDSYSWNTLGANGIKTEFSTAREVTITNAGTYSVTVRKGVCEETKEFKVDGVDPIANQPSEYSLCIKDGEDPIFDLTTKDVEIINGQVGNFTITYHNTEDEANSGTAPITNATNYTFSETEKEIYARIFIADKGCHNSTSFKLIKNDLNINVEEEYNICSGTISTVEIDLSNDGFDSYEWRYLDTSEDISTEPKVTLTKPGTYSIKVTKNNLCEAIKTFKITKGTSVNNVTTNYIICDTGNDIVFDLSTKEEEIRQSVLGTSLEISFHLTQENADTNTEPITNITNYSFDGNSQEVFARFAETGTECYSVSTFTLYKNNVNPKIEESYAICNSSANVADTQILLSVGVFDTYSWMNVDKGKEVSNTADITITETGNYSLTITNTIDGETCSQTKNFVVTGVDPIATPLSNYIMCVETEDEPIFDLTTKTSEVIGTQQGTNLAVTYHTNLADAQSGTEAIQNPSEYTFQGSEAEIFVRLYLEDKGCQNTTSFWLKKNTIFIPLEDDYAVCNNSANVADTQIQLTLGTFSTYSWRNEDDNTEESTTADFIATKAGNYSVTITNTIDGETCSQTKNFVITGVDPIANKPEDYVLCVDDTTTTPVFDLTTKTAEVIGSQVGANLVVTYHTSQIGAESGDSSIPHPSNHSFTGEETEVFARIYIDGRGCQNTTSFKLVKNDTTIAIEDRYILCTGNEDNDSIDLQVDNTNFDTFKWVNTDTNTIVSNTANATINTTGTYSIIATNTNSTCNEATKTFRVVAADIGTINITSQVENNDTIIVEVTGITDTFTYALDDLNGNYQNQVVFENVAAGEHIVYVKTSNGCIYSTRVIVDEDIVIEPEKEINIPKFFTPNGDGINPTWFITDPTNSIPENTKIYIYNRFGKLVTTIVYGGNGWDGTHNGQKMPSNDYWYSFQFVKDNEIQSYKGHFSLLRSEVR</sequence>
<proteinExistence type="predicted"/>
<dbReference type="RefSeq" id="WP_348739659.1">
    <property type="nucleotide sequence ID" value="NZ_CAXJRC010000043.1"/>
</dbReference>
<evidence type="ECO:0000256" key="1">
    <source>
        <dbReference type="SAM" id="SignalP"/>
    </source>
</evidence>
<dbReference type="Proteomes" id="UP001497602">
    <property type="component" value="Unassembled WGS sequence"/>
</dbReference>
<name>A0ABP1FEG0_9FLAO</name>
<protein>
    <recommendedName>
        <fullName evidence="4">Gliding motility-associated C-terminal domain-containing protein</fullName>
    </recommendedName>
</protein>
<feature type="signal peptide" evidence="1">
    <location>
        <begin position="1"/>
        <end position="19"/>
    </location>
</feature>
<evidence type="ECO:0000313" key="3">
    <source>
        <dbReference type="Proteomes" id="UP001497602"/>
    </source>
</evidence>
<reference evidence="2 3" key="1">
    <citation type="submission" date="2024-05" db="EMBL/GenBank/DDBJ databases">
        <authorList>
            <person name="Duchaud E."/>
        </authorList>
    </citation>
    <scope>NUCLEOTIDE SEQUENCE [LARGE SCALE GENOMIC DNA]</scope>
    <source>
        <strain evidence="2">Ena-SAMPLE-TAB-13-05-2024-13:56:06:370-140305</strain>
    </source>
</reference>
<comment type="caution">
    <text evidence="2">The sequence shown here is derived from an EMBL/GenBank/DDBJ whole genome shotgun (WGS) entry which is preliminary data.</text>
</comment>
<keyword evidence="1" id="KW-0732">Signal</keyword>
<accession>A0ABP1FEG0</accession>